<protein>
    <submittedName>
        <fullName evidence="1">Uncharacterized protein</fullName>
    </submittedName>
</protein>
<dbReference type="RefSeq" id="WP_094447962.1">
    <property type="nucleotide sequence ID" value="NZ_CP091802.1"/>
</dbReference>
<proteinExistence type="predicted"/>
<dbReference type="Proteomes" id="UP000216189">
    <property type="component" value="Unassembled WGS sequence"/>
</dbReference>
<evidence type="ECO:0000313" key="2">
    <source>
        <dbReference type="Proteomes" id="UP000216189"/>
    </source>
</evidence>
<dbReference type="EMBL" id="NPJF01000009">
    <property type="protein sequence ID" value="OYP57149.1"/>
    <property type="molecule type" value="Genomic_DNA"/>
</dbReference>
<sequence length="96" mass="10771">MFNQILCKDKETRMFRGANKNRSLILTLSKEKRAILGGKVLIFSGLLFEEGEGLIKNTHLPPSNFGFYLAVSGYFGDIPLFCSSWIQDRQGGNLVL</sequence>
<evidence type="ECO:0000313" key="1">
    <source>
        <dbReference type="EMBL" id="OYP57149.1"/>
    </source>
</evidence>
<organism evidence="1 2">
    <name type="scientific">Segatella bryantii</name>
    <name type="common">Prevotella bryantii</name>
    <dbReference type="NCBI Taxonomy" id="77095"/>
    <lineage>
        <taxon>Bacteria</taxon>
        <taxon>Pseudomonadati</taxon>
        <taxon>Bacteroidota</taxon>
        <taxon>Bacteroidia</taxon>
        <taxon>Bacteroidales</taxon>
        <taxon>Prevotellaceae</taxon>
        <taxon>Segatella</taxon>
    </lineage>
</organism>
<accession>A0ABX4EL55</accession>
<name>A0ABX4EL55_SEGBR</name>
<reference evidence="1 2" key="1">
    <citation type="submission" date="2017-08" db="EMBL/GenBank/DDBJ databases">
        <title>Comparative genomics of non-oral Prevotella species.</title>
        <authorList>
            <person name="Accetto T."/>
            <person name="Nograsek B."/>
            <person name="Avgustin G."/>
        </authorList>
    </citation>
    <scope>NUCLEOTIDE SEQUENCE [LARGE SCALE GENOMIC DNA]</scope>
    <source>
        <strain evidence="1 2">TC1-1</strain>
    </source>
</reference>
<keyword evidence="2" id="KW-1185">Reference proteome</keyword>
<comment type="caution">
    <text evidence="1">The sequence shown here is derived from an EMBL/GenBank/DDBJ whole genome shotgun (WGS) entry which is preliminary data.</text>
</comment>
<gene>
    <name evidence="1" type="ORF">CIK91_00935</name>
</gene>